<evidence type="ECO:0000256" key="1">
    <source>
        <dbReference type="SAM" id="MobiDB-lite"/>
    </source>
</evidence>
<sequence length="96" mass="11041">MSRSDVQSEARPPAVRNTPSKLGTHLSIHCSRDEKPTANPAYYRSKALHVKYVEDQTSHSVGVEVTTGRRCQLRCLPRHLNMVQNYEDRHRKPWSS</sequence>
<protein>
    <submittedName>
        <fullName evidence="2">Uncharacterized protein</fullName>
    </submittedName>
</protein>
<feature type="region of interest" description="Disordered" evidence="1">
    <location>
        <begin position="1"/>
        <end position="38"/>
    </location>
</feature>
<proteinExistence type="predicted"/>
<keyword evidence="3" id="KW-1185">Reference proteome</keyword>
<organism evidence="2 3">
    <name type="scientific">Trichonephila clavipes</name>
    <name type="common">Golden silk orbweaver</name>
    <name type="synonym">Nephila clavipes</name>
    <dbReference type="NCBI Taxonomy" id="2585209"/>
    <lineage>
        <taxon>Eukaryota</taxon>
        <taxon>Metazoa</taxon>
        <taxon>Ecdysozoa</taxon>
        <taxon>Arthropoda</taxon>
        <taxon>Chelicerata</taxon>
        <taxon>Arachnida</taxon>
        <taxon>Araneae</taxon>
        <taxon>Araneomorphae</taxon>
        <taxon>Entelegynae</taxon>
        <taxon>Araneoidea</taxon>
        <taxon>Nephilidae</taxon>
        <taxon>Trichonephila</taxon>
    </lineage>
</organism>
<dbReference type="EMBL" id="BMAU01021377">
    <property type="protein sequence ID" value="GFY26802.1"/>
    <property type="molecule type" value="Genomic_DNA"/>
</dbReference>
<comment type="caution">
    <text evidence="2">The sequence shown here is derived from an EMBL/GenBank/DDBJ whole genome shotgun (WGS) entry which is preliminary data.</text>
</comment>
<evidence type="ECO:0000313" key="2">
    <source>
        <dbReference type="EMBL" id="GFY26802.1"/>
    </source>
</evidence>
<gene>
    <name evidence="2" type="ORF">TNCV_4375481</name>
</gene>
<accession>A0A8X6W2E3</accession>
<name>A0A8X6W2E3_TRICX</name>
<evidence type="ECO:0000313" key="3">
    <source>
        <dbReference type="Proteomes" id="UP000887159"/>
    </source>
</evidence>
<reference evidence="2" key="1">
    <citation type="submission" date="2020-08" db="EMBL/GenBank/DDBJ databases">
        <title>Multicomponent nature underlies the extraordinary mechanical properties of spider dragline silk.</title>
        <authorList>
            <person name="Kono N."/>
            <person name="Nakamura H."/>
            <person name="Mori M."/>
            <person name="Yoshida Y."/>
            <person name="Ohtoshi R."/>
            <person name="Malay A.D."/>
            <person name="Moran D.A.P."/>
            <person name="Tomita M."/>
            <person name="Numata K."/>
            <person name="Arakawa K."/>
        </authorList>
    </citation>
    <scope>NUCLEOTIDE SEQUENCE</scope>
</reference>
<dbReference type="AlphaFoldDB" id="A0A8X6W2E3"/>
<dbReference type="Proteomes" id="UP000887159">
    <property type="component" value="Unassembled WGS sequence"/>
</dbReference>